<evidence type="ECO:0000313" key="3">
    <source>
        <dbReference type="Proteomes" id="UP000002881"/>
    </source>
</evidence>
<evidence type="ECO:0000259" key="1">
    <source>
        <dbReference type="Pfam" id="PF01761"/>
    </source>
</evidence>
<dbReference type="Proteomes" id="UP000002881">
    <property type="component" value="Chromosome"/>
</dbReference>
<accession>I2F2T7</accession>
<keyword evidence="3" id="KW-1185">Reference proteome</keyword>
<dbReference type="HOGENOM" id="CLU_1052952_0_0_0"/>
<evidence type="ECO:0000313" key="2">
    <source>
        <dbReference type="EMBL" id="AFK06240.1"/>
    </source>
</evidence>
<keyword evidence="2" id="KW-0456">Lyase</keyword>
<reference evidence="2 3" key="1">
    <citation type="journal article" date="2012" name="Genome Biol. Evol.">
        <title>Genome Sequence of the Mesophilic Thermotogales Bacterium Mesotoga prima MesG1.Ag.4.2 Reveals the Largest Thermotogales Genome To Date.</title>
        <authorList>
            <person name="Zhaxybayeva O."/>
            <person name="Swithers K.S."/>
            <person name="Foght J."/>
            <person name="Green A.G."/>
            <person name="Bruce D."/>
            <person name="Detter C."/>
            <person name="Han S."/>
            <person name="Teshima H."/>
            <person name="Han J."/>
            <person name="Woyke T."/>
            <person name="Pitluck S."/>
            <person name="Nolan M."/>
            <person name="Ivanova N."/>
            <person name="Pati A."/>
            <person name="Land M.L."/>
            <person name="Dlutek M."/>
            <person name="Doolittle W.F."/>
            <person name="Noll K.M."/>
            <person name="Nesbo C.L."/>
        </authorList>
    </citation>
    <scope>NUCLEOTIDE SEQUENCE [LARGE SCALE GENOMIC DNA]</scope>
    <source>
        <strain evidence="3">mesG1.Ag.4.2</strain>
    </source>
</reference>
<dbReference type="KEGG" id="mpg:Theba_0517"/>
<gene>
    <name evidence="2" type="ORF">Theba_0517</name>
</gene>
<name>I2F2T7_9BACT</name>
<protein>
    <submittedName>
        <fullName evidence="2">3-dehydroquinate synthetase</fullName>
        <ecNumber evidence="2">4.2.3.4</ecNumber>
    </submittedName>
</protein>
<dbReference type="Pfam" id="PF01761">
    <property type="entry name" value="DHQ_synthase"/>
    <property type="match status" value="1"/>
</dbReference>
<organism evidence="2 3">
    <name type="scientific">Mesotoga prima MesG1.Ag.4.2</name>
    <dbReference type="NCBI Taxonomy" id="660470"/>
    <lineage>
        <taxon>Bacteria</taxon>
        <taxon>Thermotogati</taxon>
        <taxon>Thermotogota</taxon>
        <taxon>Thermotogae</taxon>
        <taxon>Kosmotogales</taxon>
        <taxon>Kosmotogaceae</taxon>
        <taxon>Mesotoga</taxon>
    </lineage>
</organism>
<dbReference type="RefSeq" id="WP_014730347.1">
    <property type="nucleotide sequence ID" value="NC_017934.1"/>
</dbReference>
<dbReference type="STRING" id="660470.Theba_0517"/>
<dbReference type="SUPFAM" id="SSF56796">
    <property type="entry name" value="Dehydroquinate synthase-like"/>
    <property type="match status" value="1"/>
</dbReference>
<dbReference type="GO" id="GO:0003856">
    <property type="term" value="F:3-dehydroquinate synthase activity"/>
    <property type="evidence" value="ECO:0007669"/>
    <property type="project" value="UniProtKB-EC"/>
</dbReference>
<dbReference type="InterPro" id="IPR030960">
    <property type="entry name" value="DHQS/DOIS_N"/>
</dbReference>
<dbReference type="EMBL" id="CP003532">
    <property type="protein sequence ID" value="AFK06240.1"/>
    <property type="molecule type" value="Genomic_DNA"/>
</dbReference>
<dbReference type="GeneID" id="87106367"/>
<sequence length="264" mass="29327">MKRITFTSESTERCQLIFGKNMIEKLPESIRVVDSGFKKSFAGNLKSEYLMPGGEHIKSIDRVFEIYQLVRVSRCKAVTAIGGGSIIDLVGYACAGHTEVEKLFLFPTTTVGQIMPAINGFKLNFEFVKDLLCANGIPDRVFIDSSISYKEYLDSSRSDLLFPLLVALSFDMRLFKYISNLVASGKEITEEQWDDIVFSSVKAYLKGIELKKPFVGAETAGLIETASRLRAGNRAAVILGAMVELRLAREFSNNDVKSSEVFSV</sequence>
<dbReference type="EC" id="4.2.3.4" evidence="2"/>
<dbReference type="eggNOG" id="COG0337">
    <property type="taxonomic scope" value="Bacteria"/>
</dbReference>
<dbReference type="Gene3D" id="3.40.50.1970">
    <property type="match status" value="1"/>
</dbReference>
<proteinExistence type="predicted"/>
<feature type="domain" description="3-dehydroquinate synthase N-terminal" evidence="1">
    <location>
        <begin position="50"/>
        <end position="146"/>
    </location>
</feature>
<dbReference type="AlphaFoldDB" id="I2F2T7"/>